<evidence type="ECO:0000313" key="2">
    <source>
        <dbReference type="EMBL" id="CAG9318229.1"/>
    </source>
</evidence>
<gene>
    <name evidence="2" type="ORF">BSTOLATCC_MIC20707</name>
</gene>
<comment type="caution">
    <text evidence="2">The sequence shown here is derived from an EMBL/GenBank/DDBJ whole genome shotgun (WGS) entry which is preliminary data.</text>
</comment>
<dbReference type="Proteomes" id="UP001162131">
    <property type="component" value="Unassembled WGS sequence"/>
</dbReference>
<protein>
    <submittedName>
        <fullName evidence="2">Uncharacterized protein</fullName>
    </submittedName>
</protein>
<proteinExistence type="predicted"/>
<sequence length="231" mass="26235">MINHNLAAVTSEKLLIGYKSLTLENQMAIRKHFEEIYSIIKNSKTEDDDYNNKEIIKSILNHIVDDVYRFESPKPIHYRSQRSSYSTQVSPKNSELMDSTSSKNFQSPMRSKKSSSISSASKTIEAKRPQSYISLRDRVLQANGHDESFSSEFFHIKGPATFYKTKKKGLEFRTDLSPGPAAYVGHSSLTRTNSPRATIGNGGKRFEWLIPTSPGPTHYKPDWHFLAKKGQ</sequence>
<evidence type="ECO:0000256" key="1">
    <source>
        <dbReference type="SAM" id="MobiDB-lite"/>
    </source>
</evidence>
<feature type="compositionally biased region" description="Polar residues" evidence="1">
    <location>
        <begin position="81"/>
        <end position="109"/>
    </location>
</feature>
<dbReference type="EMBL" id="CAJZBQ010000020">
    <property type="protein sequence ID" value="CAG9318229.1"/>
    <property type="molecule type" value="Genomic_DNA"/>
</dbReference>
<organism evidence="2 3">
    <name type="scientific">Blepharisma stoltei</name>
    <dbReference type="NCBI Taxonomy" id="1481888"/>
    <lineage>
        <taxon>Eukaryota</taxon>
        <taxon>Sar</taxon>
        <taxon>Alveolata</taxon>
        <taxon>Ciliophora</taxon>
        <taxon>Postciliodesmatophora</taxon>
        <taxon>Heterotrichea</taxon>
        <taxon>Heterotrichida</taxon>
        <taxon>Blepharismidae</taxon>
        <taxon>Blepharisma</taxon>
    </lineage>
</organism>
<name>A0AAU9IUN5_9CILI</name>
<reference evidence="2" key="1">
    <citation type="submission" date="2021-09" db="EMBL/GenBank/DDBJ databases">
        <authorList>
            <consortium name="AG Swart"/>
            <person name="Singh M."/>
            <person name="Singh A."/>
            <person name="Seah K."/>
            <person name="Emmerich C."/>
        </authorList>
    </citation>
    <scope>NUCLEOTIDE SEQUENCE</scope>
    <source>
        <strain evidence="2">ATCC30299</strain>
    </source>
</reference>
<feature type="region of interest" description="Disordered" evidence="1">
    <location>
        <begin position="79"/>
        <end position="123"/>
    </location>
</feature>
<keyword evidence="3" id="KW-1185">Reference proteome</keyword>
<evidence type="ECO:0000313" key="3">
    <source>
        <dbReference type="Proteomes" id="UP001162131"/>
    </source>
</evidence>
<dbReference type="AlphaFoldDB" id="A0AAU9IUN5"/>
<accession>A0AAU9IUN5</accession>